<organism evidence="2 3">
    <name type="scientific">Shewanella loihica (strain ATCC BAA-1088 / PV-4)</name>
    <dbReference type="NCBI Taxonomy" id="323850"/>
    <lineage>
        <taxon>Bacteria</taxon>
        <taxon>Pseudomonadati</taxon>
        <taxon>Pseudomonadota</taxon>
        <taxon>Gammaproteobacteria</taxon>
        <taxon>Alteromonadales</taxon>
        <taxon>Shewanellaceae</taxon>
        <taxon>Shewanella</taxon>
    </lineage>
</organism>
<dbReference type="eggNOG" id="ENOG5033VXW">
    <property type="taxonomic scope" value="Bacteria"/>
</dbReference>
<name>A3QCC2_SHELP</name>
<dbReference type="HOGENOM" id="CLU_1214128_0_0_6"/>
<evidence type="ECO:0000313" key="2">
    <source>
        <dbReference type="EMBL" id="ABO23120.1"/>
    </source>
</evidence>
<keyword evidence="3" id="KW-1185">Reference proteome</keyword>
<dbReference type="Proteomes" id="UP000001558">
    <property type="component" value="Chromosome"/>
</dbReference>
<accession>A3QCC2</accession>
<dbReference type="AlphaFoldDB" id="A3QCC2"/>
<dbReference type="KEGG" id="slo:Shew_1250"/>
<reference evidence="2 3" key="1">
    <citation type="submission" date="2007-03" db="EMBL/GenBank/DDBJ databases">
        <title>Complete sequence of Shewanella loihica PV-4.</title>
        <authorList>
            <consortium name="US DOE Joint Genome Institute"/>
            <person name="Copeland A."/>
            <person name="Lucas S."/>
            <person name="Lapidus A."/>
            <person name="Barry K."/>
            <person name="Detter J.C."/>
            <person name="Glavina del Rio T."/>
            <person name="Hammon N."/>
            <person name="Israni S."/>
            <person name="Dalin E."/>
            <person name="Tice H."/>
            <person name="Pitluck S."/>
            <person name="Chain P."/>
            <person name="Malfatti S."/>
            <person name="Shin M."/>
            <person name="Vergez L."/>
            <person name="Schmutz J."/>
            <person name="Larimer F."/>
            <person name="Land M."/>
            <person name="Hauser L."/>
            <person name="Kyrpides N."/>
            <person name="Mikhailova N."/>
            <person name="Romine M.F."/>
            <person name="Serres G."/>
            <person name="Fredrickson J."/>
            <person name="Tiedje J."/>
            <person name="Richardson P."/>
        </authorList>
    </citation>
    <scope>NUCLEOTIDE SEQUENCE [LARGE SCALE GENOMIC DNA]</scope>
    <source>
        <strain evidence="3">ATCC BAA-1088 / PV-4</strain>
    </source>
</reference>
<proteinExistence type="predicted"/>
<evidence type="ECO:0000256" key="1">
    <source>
        <dbReference type="SAM" id="Coils"/>
    </source>
</evidence>
<dbReference type="EMBL" id="CP000606">
    <property type="protein sequence ID" value="ABO23120.1"/>
    <property type="molecule type" value="Genomic_DNA"/>
</dbReference>
<protein>
    <submittedName>
        <fullName evidence="2">Uncharacterized protein</fullName>
    </submittedName>
</protein>
<sequence>MNPIMPNRQQLTPPDAIKLFEFLDSETPATMKWIEKYLSKQGVFLQQGLLQSELINSALAKHFLSKNTPPSDIKLFAKKMGNAWRAKKHRKNKNLVTLSISLNRDVSNQLTQMCKGHNKTDIVTQLITENYCNFLAEQKAIKEKLAEEKRVRQIEAERAKHEQLLKRSTPPIAQLKQQNTSLLAQRDELENGIAKLYDIIFLANEQGKKIDNDMLIEATKLYYNVFNK</sequence>
<gene>
    <name evidence="2" type="ordered locus">Shew_1250</name>
</gene>
<feature type="coiled-coil region" evidence="1">
    <location>
        <begin position="137"/>
        <end position="192"/>
    </location>
</feature>
<keyword evidence="1" id="KW-0175">Coiled coil</keyword>
<evidence type="ECO:0000313" key="3">
    <source>
        <dbReference type="Proteomes" id="UP000001558"/>
    </source>
</evidence>